<dbReference type="InterPro" id="IPR041728">
    <property type="entry name" value="GPAT/DHAPAT_LPLAT"/>
</dbReference>
<dbReference type="SUPFAM" id="SSF69593">
    <property type="entry name" value="Glycerol-3-phosphate (1)-acyltransferase"/>
    <property type="match status" value="1"/>
</dbReference>
<evidence type="ECO:0000259" key="6">
    <source>
        <dbReference type="SMART" id="SM00563"/>
    </source>
</evidence>
<keyword evidence="8" id="KW-1185">Reference proteome</keyword>
<accession>A0A1H4NCW8</accession>
<evidence type="ECO:0000256" key="1">
    <source>
        <dbReference type="ARBA" id="ARBA00004184"/>
    </source>
</evidence>
<dbReference type="InterPro" id="IPR002123">
    <property type="entry name" value="Plipid/glycerol_acylTrfase"/>
</dbReference>
<dbReference type="PIRSF" id="PIRSF000437">
    <property type="entry name" value="GPAT_DHAPAT"/>
    <property type="match status" value="1"/>
</dbReference>
<dbReference type="GO" id="GO:0005886">
    <property type="term" value="C:plasma membrane"/>
    <property type="evidence" value="ECO:0007669"/>
    <property type="project" value="TreeGrafter"/>
</dbReference>
<proteinExistence type="inferred from homology"/>
<evidence type="ECO:0000256" key="4">
    <source>
        <dbReference type="ARBA" id="ARBA00023136"/>
    </source>
</evidence>
<evidence type="ECO:0000313" key="7">
    <source>
        <dbReference type="EMBL" id="SEB92725.1"/>
    </source>
</evidence>
<dbReference type="CDD" id="cd07993">
    <property type="entry name" value="LPLAT_DHAPAT-like"/>
    <property type="match status" value="1"/>
</dbReference>
<organism evidence="7 8">
    <name type="scientific">Nocardioides exalbidus</name>
    <dbReference type="NCBI Taxonomy" id="402596"/>
    <lineage>
        <taxon>Bacteria</taxon>
        <taxon>Bacillati</taxon>
        <taxon>Actinomycetota</taxon>
        <taxon>Actinomycetes</taxon>
        <taxon>Propionibacteriales</taxon>
        <taxon>Nocardioidaceae</taxon>
        <taxon>Nocardioides</taxon>
    </lineage>
</organism>
<protein>
    <submittedName>
        <fullName evidence="7">Glycerol-3-phosphate acyltransferase</fullName>
    </submittedName>
</protein>
<evidence type="ECO:0000256" key="5">
    <source>
        <dbReference type="ARBA" id="ARBA00023315"/>
    </source>
</evidence>
<keyword evidence="5 7" id="KW-0012">Acyltransferase</keyword>
<evidence type="ECO:0000256" key="3">
    <source>
        <dbReference type="ARBA" id="ARBA00022679"/>
    </source>
</evidence>
<name>A0A1H4NCW8_9ACTN</name>
<dbReference type="GO" id="GO:0012505">
    <property type="term" value="C:endomembrane system"/>
    <property type="evidence" value="ECO:0007669"/>
    <property type="project" value="UniProtKB-SubCell"/>
</dbReference>
<dbReference type="GO" id="GO:0008374">
    <property type="term" value="F:O-acyltransferase activity"/>
    <property type="evidence" value="ECO:0007669"/>
    <property type="project" value="InterPro"/>
</dbReference>
<dbReference type="SMART" id="SM00563">
    <property type="entry name" value="PlsC"/>
    <property type="match status" value="1"/>
</dbReference>
<dbReference type="PANTHER" id="PTHR12563:SF17">
    <property type="entry name" value="DIHYDROXYACETONE PHOSPHATE ACYLTRANSFERASE"/>
    <property type="match status" value="1"/>
</dbReference>
<keyword evidence="4" id="KW-0472">Membrane</keyword>
<comment type="similarity">
    <text evidence="2">Belongs to the GPAT/DAPAT family.</text>
</comment>
<dbReference type="InterPro" id="IPR045520">
    <property type="entry name" value="GPAT/DHAPAT_C"/>
</dbReference>
<dbReference type="STRING" id="402596.SAMN04489844_1340"/>
<dbReference type="Pfam" id="PF19277">
    <property type="entry name" value="GPAT_C"/>
    <property type="match status" value="1"/>
</dbReference>
<evidence type="ECO:0000313" key="8">
    <source>
        <dbReference type="Proteomes" id="UP000198742"/>
    </source>
</evidence>
<dbReference type="PANTHER" id="PTHR12563">
    <property type="entry name" value="GLYCEROL-3-PHOSPHATE ACYLTRANSFERASE"/>
    <property type="match status" value="1"/>
</dbReference>
<dbReference type="NCBIfam" id="NF008883">
    <property type="entry name" value="PRK11915.1"/>
    <property type="match status" value="1"/>
</dbReference>
<reference evidence="8" key="1">
    <citation type="submission" date="2016-10" db="EMBL/GenBank/DDBJ databases">
        <authorList>
            <person name="Varghese N."/>
            <person name="Submissions S."/>
        </authorList>
    </citation>
    <scope>NUCLEOTIDE SEQUENCE [LARGE SCALE GENOMIC DNA]</scope>
    <source>
        <strain evidence="8">DSM 22017</strain>
    </source>
</reference>
<feature type="domain" description="Phospholipid/glycerol acyltransferase" evidence="6">
    <location>
        <begin position="113"/>
        <end position="244"/>
    </location>
</feature>
<evidence type="ECO:0000256" key="2">
    <source>
        <dbReference type="ARBA" id="ARBA00007937"/>
    </source>
</evidence>
<dbReference type="InterPro" id="IPR022284">
    <property type="entry name" value="GPAT/DHAPAT"/>
</dbReference>
<dbReference type="Pfam" id="PF01553">
    <property type="entry name" value="Acyltransferase"/>
    <property type="match status" value="1"/>
</dbReference>
<dbReference type="AlphaFoldDB" id="A0A1H4NCW8"/>
<dbReference type="GO" id="GO:0006629">
    <property type="term" value="P:lipid metabolic process"/>
    <property type="evidence" value="ECO:0007669"/>
    <property type="project" value="InterPro"/>
</dbReference>
<sequence length="641" mass="71179">MAAVRRIREVARSALPRAVGERLPAAPPQEVGELLRDERFLAAVEEQAASQGRPEGEVLKEVEGYLHEMSAAHDDRASQGWARMGDWFLRAYDVLVDEDQMQQLRKVDRTHSLALAFSHRSYLDGMVIPNVLMARRFSPTYTFGGANLNLPLIGSVASRTGVIFIRRATQELPVYRLALRSYIRQMVTNKRNLAWSIEGGRTRTGKLRPPVHGILKYLTDTVQGEGAGDDAPDVQVVPVSVVYDQLHEVTLMTEEARGASKTPEDWRWLVKFARLQRNRLGRAYLTVGEPFSLKERMAELEADGVTGHAAVERVALDISHRLNRATPVTVTAIVSLALLGADRALTVDEVLDTVEPLATYIEARKWPVAGAADLRDRSTIRRALTELTRSEVLTAYEQGTEPVWKIADDQHLVAAFYRNTLIHILVERAIGELSLLTVSELGPDAELPEGGELQVGWEEAKRMRDLLKFEFFFPARAGFEDDLRTELELLVGEDAGWDTRGQLTPVRARELLVTARPHLAHLVLRPFLDAYLVVADRLADRGDAPVDEDDLLADALAVGQQWALQRRVASFESISLELFRTALALARHRGLLEGAEGIGTAREAFAAELRDSVRQVNVIGEIAAAAAAPSIVPQPRRQETV</sequence>
<dbReference type="EMBL" id="FNRT01000002">
    <property type="protein sequence ID" value="SEB92725.1"/>
    <property type="molecule type" value="Genomic_DNA"/>
</dbReference>
<comment type="subcellular location">
    <subcellularLocation>
        <location evidence="1">Endomembrane system</location>
        <topology evidence="1">Peripheral membrane protein</topology>
    </subcellularLocation>
</comment>
<dbReference type="RefSeq" id="WP_090968414.1">
    <property type="nucleotide sequence ID" value="NZ_FNRT01000002.1"/>
</dbReference>
<dbReference type="OrthoDB" id="335193at2"/>
<keyword evidence="3 7" id="KW-0808">Transferase</keyword>
<dbReference type="Proteomes" id="UP000198742">
    <property type="component" value="Unassembled WGS sequence"/>
</dbReference>
<gene>
    <name evidence="7" type="ORF">SAMN04489844_1340</name>
</gene>